<evidence type="ECO:0000313" key="1">
    <source>
        <dbReference type="EMBL" id="MBS2545295.1"/>
    </source>
</evidence>
<comment type="caution">
    <text evidence="1">The sequence shown here is derived from an EMBL/GenBank/DDBJ whole genome shotgun (WGS) entry which is preliminary data.</text>
</comment>
<evidence type="ECO:0000313" key="2">
    <source>
        <dbReference type="Proteomes" id="UP000730482"/>
    </source>
</evidence>
<dbReference type="EMBL" id="JAAFYZ010000002">
    <property type="protein sequence ID" value="MBS2545295.1"/>
    <property type="molecule type" value="Genomic_DNA"/>
</dbReference>
<dbReference type="RefSeq" id="WP_212006965.1">
    <property type="nucleotide sequence ID" value="NZ_JAAFYZ010000002.1"/>
</dbReference>
<accession>A0ABS5KH45</accession>
<gene>
    <name evidence="1" type="ORF">KGQ19_00285</name>
</gene>
<reference evidence="1 2" key="1">
    <citation type="submission" date="2020-02" db="EMBL/GenBank/DDBJ databases">
        <title>Acidophilic actinobacteria isolated from forest soil.</title>
        <authorList>
            <person name="Golinska P."/>
        </authorList>
    </citation>
    <scope>NUCLEOTIDE SEQUENCE [LARGE SCALE GENOMIC DNA]</scope>
    <source>
        <strain evidence="1 2">NL8</strain>
    </source>
</reference>
<protein>
    <submittedName>
        <fullName evidence="1">Uncharacterized protein</fullName>
    </submittedName>
</protein>
<dbReference type="Proteomes" id="UP000730482">
    <property type="component" value="Unassembled WGS sequence"/>
</dbReference>
<sequence>MLGRIAARRAELDLLEEELAKRLADVRVERDELVVAERVVQRISEQGFGEYLSPAPAPPEAQVGGRSVLLIPARVGSLDAEALPPDYQRILAIVRDAAGPVKVKEVGAKLGLPVQVRGKLEPLRGKMTKLADRGWLRKLGDGRFTIAF</sequence>
<organism evidence="1 2">
    <name type="scientific">Catenulispora pinistramenti</name>
    <dbReference type="NCBI Taxonomy" id="2705254"/>
    <lineage>
        <taxon>Bacteria</taxon>
        <taxon>Bacillati</taxon>
        <taxon>Actinomycetota</taxon>
        <taxon>Actinomycetes</taxon>
        <taxon>Catenulisporales</taxon>
        <taxon>Catenulisporaceae</taxon>
        <taxon>Catenulispora</taxon>
    </lineage>
</organism>
<proteinExistence type="predicted"/>
<keyword evidence="2" id="KW-1185">Reference proteome</keyword>
<name>A0ABS5KH45_9ACTN</name>